<dbReference type="AlphaFoldDB" id="A0AAF0JD81"/>
<feature type="region of interest" description="Disordered" evidence="2">
    <location>
        <begin position="610"/>
        <end position="634"/>
    </location>
</feature>
<organism evidence="3 4">
    <name type="scientific">Malassezia cuniculi</name>
    <dbReference type="NCBI Taxonomy" id="948313"/>
    <lineage>
        <taxon>Eukaryota</taxon>
        <taxon>Fungi</taxon>
        <taxon>Dikarya</taxon>
        <taxon>Basidiomycota</taxon>
        <taxon>Ustilaginomycotina</taxon>
        <taxon>Malasseziomycetes</taxon>
        <taxon>Malasseziales</taxon>
        <taxon>Malasseziaceae</taxon>
        <taxon>Malassezia</taxon>
    </lineage>
</organism>
<feature type="coiled-coil region" evidence="1">
    <location>
        <begin position="228"/>
        <end position="255"/>
    </location>
</feature>
<feature type="compositionally biased region" description="Basic and acidic residues" evidence="2">
    <location>
        <begin position="393"/>
        <end position="415"/>
    </location>
</feature>
<gene>
    <name evidence="3" type="ORF">MCUN1_003533</name>
</gene>
<sequence>MSESAEPPSSSPVALRPRASMRSLRSILDASALAARSVVSLDELSELEDTSRHAQTEDFSRLVGEISMRRCLHAARSSSSLRKMRSMRSIHSLRSIASSEDARSLDDEPPRFCCCGKSDCEVSRKAARHFADMESDLQLSAEIGQALLRRQDAILFHSQQVAEEHAQQRDALLARLTSVIKENQALERQLAQANFNLESADHSHRALLSELDESRRHARQERTAAAKVKALETRLERAYAELHEMRDELHNERVRTAHANACHRNTLSQRLGDLGGQLDEAAHHDAPSEARDHMQKIIDESPDDPHIRSFVREYDAIREECGQLQALFNAASAELNSLRGLVEEGPMVSEQQREMPVRRKSYGSDRRTASGSSRGDGISDATYTNTEITTPSRDGDRGHDHDHDHEHNHDRERETFGDVCSLGGSEQERFDARTTLLPALIDWVHRTASKLRAADVDTLTQRLTRQKLAGDVSHLSRTTVNALLHDIDGLREHFRRELERESKLDLPRDPDESLVLRRDFFALLKLFRELLVEMSKLRLCINEVQIAPNDAARLLQQHLGADMSAHIGKGNWLARMFALGGSSESPRHERHERHEPEVAQESTFARFLGGPAQAPAPTPAQPARIQRPRGAAPRLVPRSSAAVMSTSVAVHVRGSQTAALVGGGLAHTRLPSHASALYATGEDRPTYRTMRIQDDDQVSVRRAGVPEQKLRPRGLSDSSIRSTFIDHGEEAPVDRVITAESLASHV</sequence>
<evidence type="ECO:0000256" key="2">
    <source>
        <dbReference type="SAM" id="MobiDB-lite"/>
    </source>
</evidence>
<evidence type="ECO:0000313" key="3">
    <source>
        <dbReference type="EMBL" id="WFD36646.1"/>
    </source>
</evidence>
<keyword evidence="4" id="KW-1185">Reference proteome</keyword>
<keyword evidence="1" id="KW-0175">Coiled coil</keyword>
<accession>A0AAF0JD81</accession>
<evidence type="ECO:0000256" key="1">
    <source>
        <dbReference type="SAM" id="Coils"/>
    </source>
</evidence>
<dbReference type="EMBL" id="CP119881">
    <property type="protein sequence ID" value="WFD36646.1"/>
    <property type="molecule type" value="Genomic_DNA"/>
</dbReference>
<protein>
    <submittedName>
        <fullName evidence="3">Uncharacterized protein</fullName>
    </submittedName>
</protein>
<feature type="coiled-coil region" evidence="1">
    <location>
        <begin position="169"/>
        <end position="203"/>
    </location>
</feature>
<dbReference type="Proteomes" id="UP001219933">
    <property type="component" value="Chromosome 5"/>
</dbReference>
<feature type="compositionally biased region" description="Low complexity" evidence="2">
    <location>
        <begin position="621"/>
        <end position="634"/>
    </location>
</feature>
<feature type="compositionally biased region" description="Basic and acidic residues" evidence="2">
    <location>
        <begin position="351"/>
        <end position="368"/>
    </location>
</feature>
<evidence type="ECO:0000313" key="4">
    <source>
        <dbReference type="Proteomes" id="UP001219933"/>
    </source>
</evidence>
<proteinExistence type="predicted"/>
<name>A0AAF0JD81_9BASI</name>
<feature type="region of interest" description="Disordered" evidence="2">
    <location>
        <begin position="346"/>
        <end position="415"/>
    </location>
</feature>
<feature type="compositionally biased region" description="Polar residues" evidence="2">
    <location>
        <begin position="381"/>
        <end position="392"/>
    </location>
</feature>
<reference evidence="3" key="1">
    <citation type="submission" date="2023-03" db="EMBL/GenBank/DDBJ databases">
        <title>Mating type loci evolution in Malassezia.</title>
        <authorList>
            <person name="Coelho M.A."/>
        </authorList>
    </citation>
    <scope>NUCLEOTIDE SEQUENCE</scope>
    <source>
        <strain evidence="3">CBS 11721</strain>
    </source>
</reference>